<dbReference type="EMBL" id="JNFF01000116">
    <property type="protein sequence ID" value="KEQ28379.1"/>
    <property type="molecule type" value="Genomic_DNA"/>
</dbReference>
<dbReference type="AlphaFoldDB" id="A0A081PCF6"/>
<dbReference type="OrthoDB" id="634374at2"/>
<name>A0A081PCF6_9SPHI</name>
<dbReference type="SUPFAM" id="SSF81593">
    <property type="entry name" value="Nucleotidyltransferase substrate binding subunit/domain"/>
    <property type="match status" value="1"/>
</dbReference>
<reference evidence="2 3" key="1">
    <citation type="journal article" date="1992" name="Int. J. Syst. Bacteriol.">
        <title>Sphingobacterium antarcticus sp. nov. a Psychrotrophic Bacterium from the Soils of Schirmacher Oasis, Antarctica.</title>
        <authorList>
            <person name="Shivaji S."/>
            <person name="Ray M.K."/>
            <person name="Rao N.S."/>
            <person name="Saiserr L."/>
            <person name="Jagannadham M.V."/>
            <person name="Kumar G.S."/>
            <person name="Reddy G."/>
            <person name="Bhargava P.M."/>
        </authorList>
    </citation>
    <scope>NUCLEOTIDE SEQUENCE [LARGE SCALE GENOMIC DNA]</scope>
    <source>
        <strain evidence="2 3">4BY</strain>
    </source>
</reference>
<evidence type="ECO:0000313" key="2">
    <source>
        <dbReference type="EMBL" id="KEQ28379.1"/>
    </source>
</evidence>
<comment type="caution">
    <text evidence="2">The sequence shown here is derived from an EMBL/GenBank/DDBJ whole genome shotgun (WGS) entry which is preliminary data.</text>
</comment>
<feature type="domain" description="HEPN" evidence="1">
    <location>
        <begin position="9"/>
        <end position="97"/>
    </location>
</feature>
<dbReference type="Pfam" id="PF05168">
    <property type="entry name" value="HEPN"/>
    <property type="match status" value="1"/>
</dbReference>
<dbReference type="Gene3D" id="1.20.120.330">
    <property type="entry name" value="Nucleotidyltransferases domain 2"/>
    <property type="match status" value="1"/>
</dbReference>
<evidence type="ECO:0000259" key="1">
    <source>
        <dbReference type="Pfam" id="PF05168"/>
    </source>
</evidence>
<dbReference type="Proteomes" id="UP000028007">
    <property type="component" value="Unassembled WGS sequence"/>
</dbReference>
<accession>A0A081PCF6</accession>
<evidence type="ECO:0000313" key="3">
    <source>
        <dbReference type="Proteomes" id="UP000028007"/>
    </source>
</evidence>
<keyword evidence="3" id="KW-1185">Reference proteome</keyword>
<dbReference type="RefSeq" id="WP_037444227.1">
    <property type="nucleotide sequence ID" value="NZ_JNFF01000116.1"/>
</dbReference>
<organism evidence="2 3">
    <name type="scientific">Pedobacter antarcticus 4BY</name>
    <dbReference type="NCBI Taxonomy" id="1358423"/>
    <lineage>
        <taxon>Bacteria</taxon>
        <taxon>Pseudomonadati</taxon>
        <taxon>Bacteroidota</taxon>
        <taxon>Sphingobacteriia</taxon>
        <taxon>Sphingobacteriales</taxon>
        <taxon>Sphingobacteriaceae</taxon>
        <taxon>Pedobacter</taxon>
    </lineage>
</organism>
<protein>
    <recommendedName>
        <fullName evidence="1">HEPN domain-containing protein</fullName>
    </recommendedName>
</protein>
<gene>
    <name evidence="2" type="ORF">N180_01735</name>
</gene>
<dbReference type="InterPro" id="IPR007842">
    <property type="entry name" value="HEPN_dom"/>
</dbReference>
<dbReference type="eggNOG" id="COG2250">
    <property type="taxonomic scope" value="Bacteria"/>
</dbReference>
<sequence length="145" mass="16893">MEPVNAYLTKEQFTVCVFMIHQVIEQCLIALIRVHLAYRSEIHNLGRMLGLCTAFSDRPLKKFLSGSAEDKRLFEVLTKSYTGARYAPTFKVNEEEAIYQKVSAFKVMTLEMCQEKIEYLDKEATNYKELRFALRTQDHSEQVLI</sequence>
<proteinExistence type="predicted"/>